<dbReference type="AlphaFoldDB" id="A0A9X0ASC2"/>
<proteinExistence type="predicted"/>
<dbReference type="OrthoDB" id="3525602at2759"/>
<reference evidence="3" key="1">
    <citation type="submission" date="2022-11" db="EMBL/GenBank/DDBJ databases">
        <title>Genome Resource of Sclerotinia nivalis Strain SnTB1, a Plant Pathogen Isolated from American Ginseng.</title>
        <authorList>
            <person name="Fan S."/>
        </authorList>
    </citation>
    <scope>NUCLEOTIDE SEQUENCE</scope>
    <source>
        <strain evidence="3">SnTB1</strain>
    </source>
</reference>
<gene>
    <name evidence="3" type="ORF">OCU04_003587</name>
</gene>
<dbReference type="Proteomes" id="UP001152300">
    <property type="component" value="Unassembled WGS sequence"/>
</dbReference>
<keyword evidence="1" id="KW-0812">Transmembrane</keyword>
<keyword evidence="2" id="KW-0732">Signal</keyword>
<evidence type="ECO:0000256" key="1">
    <source>
        <dbReference type="SAM" id="Phobius"/>
    </source>
</evidence>
<organism evidence="3 4">
    <name type="scientific">Sclerotinia nivalis</name>
    <dbReference type="NCBI Taxonomy" id="352851"/>
    <lineage>
        <taxon>Eukaryota</taxon>
        <taxon>Fungi</taxon>
        <taxon>Dikarya</taxon>
        <taxon>Ascomycota</taxon>
        <taxon>Pezizomycotina</taxon>
        <taxon>Leotiomycetes</taxon>
        <taxon>Helotiales</taxon>
        <taxon>Sclerotiniaceae</taxon>
        <taxon>Sclerotinia</taxon>
    </lineage>
</organism>
<evidence type="ECO:0000256" key="2">
    <source>
        <dbReference type="SAM" id="SignalP"/>
    </source>
</evidence>
<comment type="caution">
    <text evidence="3">The sequence shown here is derived from an EMBL/GenBank/DDBJ whole genome shotgun (WGS) entry which is preliminary data.</text>
</comment>
<feature type="transmembrane region" description="Helical" evidence="1">
    <location>
        <begin position="59"/>
        <end position="77"/>
    </location>
</feature>
<sequence length="151" mass="17125">MKLFDFLIATGSLIISTCFSLSQHEELLNTWILPLFITNPSISTILVPPTNNHFQALELVIKASICISAGLVAWIYDVGKHEKLRAPMFVLAFGASIYFWIKTAAPADIYLFVIFPWILLIGLFISRLHDATWRVEGMRDRPVSEEKMDIV</sequence>
<evidence type="ECO:0000313" key="4">
    <source>
        <dbReference type="Proteomes" id="UP001152300"/>
    </source>
</evidence>
<feature type="chain" id="PRO_5040809185" evidence="2">
    <location>
        <begin position="21"/>
        <end position="151"/>
    </location>
</feature>
<dbReference type="EMBL" id="JAPEIS010000003">
    <property type="protein sequence ID" value="KAJ8068009.1"/>
    <property type="molecule type" value="Genomic_DNA"/>
</dbReference>
<keyword evidence="1" id="KW-1133">Transmembrane helix</keyword>
<evidence type="ECO:0000313" key="3">
    <source>
        <dbReference type="EMBL" id="KAJ8068009.1"/>
    </source>
</evidence>
<feature type="signal peptide" evidence="2">
    <location>
        <begin position="1"/>
        <end position="20"/>
    </location>
</feature>
<accession>A0A9X0ASC2</accession>
<protein>
    <submittedName>
        <fullName evidence="3">Uncharacterized protein</fullName>
    </submittedName>
</protein>
<feature type="transmembrane region" description="Helical" evidence="1">
    <location>
        <begin position="107"/>
        <end position="125"/>
    </location>
</feature>
<name>A0A9X0ASC2_9HELO</name>
<feature type="transmembrane region" description="Helical" evidence="1">
    <location>
        <begin position="84"/>
        <end position="101"/>
    </location>
</feature>
<keyword evidence="4" id="KW-1185">Reference proteome</keyword>
<keyword evidence="1" id="KW-0472">Membrane</keyword>